<keyword evidence="3" id="KW-0808">Transferase</keyword>
<evidence type="ECO:0000256" key="1">
    <source>
        <dbReference type="ARBA" id="ARBA00011900"/>
    </source>
</evidence>
<keyword evidence="2 10" id="KW-0489">Methyltransferase</keyword>
<feature type="domain" description="MmeI-like DNA-methyltransferase" evidence="9">
    <location>
        <begin position="328"/>
        <end position="582"/>
    </location>
</feature>
<evidence type="ECO:0000256" key="2">
    <source>
        <dbReference type="ARBA" id="ARBA00022603"/>
    </source>
</evidence>
<dbReference type="SUPFAM" id="SSF53335">
    <property type="entry name" value="S-adenosyl-L-methionine-dependent methyltransferases"/>
    <property type="match status" value="1"/>
</dbReference>
<evidence type="ECO:0000313" key="10">
    <source>
        <dbReference type="EMBL" id="GHN34586.1"/>
    </source>
</evidence>
<dbReference type="Proteomes" id="UP001054884">
    <property type="component" value="Unassembled WGS sequence"/>
</dbReference>
<dbReference type="Gene3D" id="3.40.50.150">
    <property type="entry name" value="Vaccinia Virus protein VP39"/>
    <property type="match status" value="1"/>
</dbReference>
<evidence type="ECO:0000259" key="9">
    <source>
        <dbReference type="Pfam" id="PF20473"/>
    </source>
</evidence>
<dbReference type="Pfam" id="PF20467">
    <property type="entry name" value="MmeI_C"/>
    <property type="match status" value="1"/>
</dbReference>
<dbReference type="PANTHER" id="PTHR33841:SF1">
    <property type="entry name" value="DNA METHYLTRANSFERASE A"/>
    <property type="match status" value="1"/>
</dbReference>
<dbReference type="InterPro" id="IPR029063">
    <property type="entry name" value="SAM-dependent_MTases_sf"/>
</dbReference>
<evidence type="ECO:0000313" key="11">
    <source>
        <dbReference type="Proteomes" id="UP001054884"/>
    </source>
</evidence>
<gene>
    <name evidence="10" type="ORF">ME791_17380</name>
</gene>
<comment type="caution">
    <text evidence="10">The sequence shown here is derived from an EMBL/GenBank/DDBJ whole genome shotgun (WGS) entry which is preliminary data.</text>
</comment>
<dbReference type="InterPro" id="IPR046818">
    <property type="entry name" value="MmeI_C"/>
</dbReference>
<dbReference type="Pfam" id="PF20473">
    <property type="entry name" value="MmeI_Mtase"/>
    <property type="match status" value="1"/>
</dbReference>
<dbReference type="GO" id="GO:0009007">
    <property type="term" value="F:site-specific DNA-methyltransferase (adenine-specific) activity"/>
    <property type="evidence" value="ECO:0007669"/>
    <property type="project" value="UniProtKB-EC"/>
</dbReference>
<name>A0ABD0AHW9_9LACO</name>
<sequence>MGTNEMAITEYEDKIQEIIDKNDHDSFITDFLSVYEKIPRSTITKLRKGIGRVNLSKEPGEVYLKNKLYYKETDQPLMQVYVDLERKVSDLGSKPRYIFVTDFKDILAKDTKTDDSLSIKFEDLPQYFEFFLAWNGIEKVDFDKENPADVRAAERFAKLYDIITRDNPTATAHGLNLFLIRLLFCLFAEDTGMFKRDEFTNDIMAYTKADGSDLDDFIKKLFENLDVHEEQRDASLPSWVKKYPYVDGDLFIEPHESLKFTTESRTKIIDAGKKLDWTSINPDILGSMLQAVASEDKRSHLGMHYTSVPNIMKVIKPLFLDDLREEFENAKGNVDRLNELYARIGKIKFMDPACGSGNFLIITYKELRQLEIDILKELNNMGTSTMYVPSVTLDQFYGIEIEDFACDVTRLSLWIAEHQMNVKLHQEIKDAVRPTLPLKKAGDIVCGNALRLDWSKILPHEEKDEVYLFGNPPYLGSSLQDKKQKEDMELLFKSVLSKYKNLDYISCWFYKGACYITGTKAKCSFVSTNSICQGEQVGLLWPTLLDMSEIFFAYQSFKWSNSARKNAGVTVSIIGLESKEEKTEARWIYAANGMRRRAEEISPYLVASKSVIVPRTASPINGFPRMVKGSQPSDGGNLILSQEDANKVKGEIPNNILRRYVGAKDYINGYSRYCLWMNDKTYKEYKNVPLIQDRVSKVYSFRQSAKSSAARKGSTTPWEFLQRGEYASAYGEDIVTNKRTIVAPRVSSESRMYIPFGIVDSSVIISDSAMAIYDAPLWLLGLLESRIHMTWLRAVGGRLKTDYRYSAGLVYNTFPVPEMSTRRKNEIENLVLNILDIREEEGGTLAELYGSPLAEKNPKPMNARLLEAHQELDRVVDRAYKPSGFKDDAERLSMLLEMYAEKVKDVK</sequence>
<evidence type="ECO:0000259" key="6">
    <source>
        <dbReference type="Pfam" id="PF20465"/>
    </source>
</evidence>
<dbReference type="GO" id="GO:0032259">
    <property type="term" value="P:methylation"/>
    <property type="evidence" value="ECO:0007669"/>
    <property type="project" value="UniProtKB-KW"/>
</dbReference>
<protein>
    <recommendedName>
        <fullName evidence="1">site-specific DNA-methyltransferase (adenine-specific)</fullName>
        <ecNumber evidence="1">2.1.1.72</ecNumber>
    </recommendedName>
</protein>
<dbReference type="InterPro" id="IPR046819">
    <property type="entry name" value="MmeI_hel"/>
</dbReference>
<comment type="catalytic activity">
    <reaction evidence="4">
        <text>a 2'-deoxyadenosine in DNA + S-adenosyl-L-methionine = an N(6)-methyl-2'-deoxyadenosine in DNA + S-adenosyl-L-homocysteine + H(+)</text>
        <dbReference type="Rhea" id="RHEA:15197"/>
        <dbReference type="Rhea" id="RHEA-COMP:12418"/>
        <dbReference type="Rhea" id="RHEA-COMP:12419"/>
        <dbReference type="ChEBI" id="CHEBI:15378"/>
        <dbReference type="ChEBI" id="CHEBI:57856"/>
        <dbReference type="ChEBI" id="CHEBI:59789"/>
        <dbReference type="ChEBI" id="CHEBI:90615"/>
        <dbReference type="ChEBI" id="CHEBI:90616"/>
        <dbReference type="EC" id="2.1.1.72"/>
    </reaction>
</comment>
<dbReference type="EMBL" id="BNHY01000060">
    <property type="protein sequence ID" value="GHN34586.1"/>
    <property type="molecule type" value="Genomic_DNA"/>
</dbReference>
<dbReference type="Pfam" id="PF20465">
    <property type="entry name" value="MmeI_hel"/>
    <property type="match status" value="1"/>
</dbReference>
<evidence type="ECO:0000256" key="3">
    <source>
        <dbReference type="ARBA" id="ARBA00022679"/>
    </source>
</evidence>
<dbReference type="PANTHER" id="PTHR33841">
    <property type="entry name" value="DNA METHYLTRANSFERASE YEEA-RELATED"/>
    <property type="match status" value="1"/>
</dbReference>
<evidence type="ECO:0000259" key="5">
    <source>
        <dbReference type="Pfam" id="PF20464"/>
    </source>
</evidence>
<feature type="domain" description="MmeI-like target recognition" evidence="7">
    <location>
        <begin position="608"/>
        <end position="818"/>
    </location>
</feature>
<dbReference type="EC" id="2.1.1.72" evidence="1"/>
<dbReference type="InterPro" id="IPR046817">
    <property type="entry name" value="MmeI_N"/>
</dbReference>
<dbReference type="Pfam" id="PF20464">
    <property type="entry name" value="MmeI_N"/>
    <property type="match status" value="1"/>
</dbReference>
<dbReference type="InterPro" id="IPR046820">
    <property type="entry name" value="MmeI_TRD"/>
</dbReference>
<feature type="domain" description="MmeI-like C-terminal" evidence="8">
    <location>
        <begin position="822"/>
        <end position="905"/>
    </location>
</feature>
<proteinExistence type="predicted"/>
<dbReference type="InterPro" id="IPR046816">
    <property type="entry name" value="MmeI_Mtase"/>
</dbReference>
<evidence type="ECO:0000259" key="7">
    <source>
        <dbReference type="Pfam" id="PF20466"/>
    </source>
</evidence>
<organism evidence="10 11">
    <name type="scientific">Lactobacillus delbrueckii</name>
    <dbReference type="NCBI Taxonomy" id="1584"/>
    <lineage>
        <taxon>Bacteria</taxon>
        <taxon>Bacillati</taxon>
        <taxon>Bacillota</taxon>
        <taxon>Bacilli</taxon>
        <taxon>Lactobacillales</taxon>
        <taxon>Lactobacillaceae</taxon>
        <taxon>Lactobacillus</taxon>
    </lineage>
</organism>
<feature type="domain" description="MmeI-like N-terminal" evidence="5">
    <location>
        <begin position="7"/>
        <end position="165"/>
    </location>
</feature>
<accession>A0ABD0AHW9</accession>
<dbReference type="Pfam" id="PF20466">
    <property type="entry name" value="MmeI_TRD"/>
    <property type="match status" value="1"/>
</dbReference>
<dbReference type="AlphaFoldDB" id="A0ABD0AHW9"/>
<dbReference type="InterPro" id="IPR050953">
    <property type="entry name" value="N4_N6_ade-DNA_methylase"/>
</dbReference>
<reference evidence="10 11" key="1">
    <citation type="journal article" date="2022" name="J. Dairy Sci.">
        <title>Genetic diversity of Lactobacillus delbrueckii isolated from raw milk in Hokkaido, Japan.</title>
        <authorList>
            <person name="Tsuchihashi H."/>
            <person name="Ichikawa A."/>
            <person name="Takeda M."/>
            <person name="Koizumi A."/>
            <person name="Mizoguchi C."/>
            <person name="Ishida T."/>
            <person name="Kimura K."/>
        </authorList>
    </citation>
    <scope>NUCLEOTIDE SEQUENCE [LARGE SCALE GENOMIC DNA]</scope>
    <source>
        <strain evidence="10 11">ME-791</strain>
    </source>
</reference>
<evidence type="ECO:0000259" key="8">
    <source>
        <dbReference type="Pfam" id="PF20467"/>
    </source>
</evidence>
<feature type="domain" description="MmeI-like helicase spacer" evidence="6">
    <location>
        <begin position="173"/>
        <end position="251"/>
    </location>
</feature>
<evidence type="ECO:0000256" key="4">
    <source>
        <dbReference type="ARBA" id="ARBA00047942"/>
    </source>
</evidence>